<keyword evidence="1" id="KW-1133">Transmembrane helix</keyword>
<keyword evidence="1" id="KW-0812">Transmembrane</keyword>
<dbReference type="Proteomes" id="UP000732105">
    <property type="component" value="Unassembled WGS sequence"/>
</dbReference>
<keyword evidence="3" id="KW-1185">Reference proteome</keyword>
<sequence>MQDFLSGFESAFSLLISLSSFDHFLLLLLFGIVFQLKDWKSYFSLLVAISIGTIAGFLLAAFKVTYFSASTIKLVSAIAFCAVGIHHMVSNSLSANAFRYNFFALIGLITGTSISLYYLRSFGSNLKFFHLSGYSLGVVSAFFVISFVGILISSLMLALFKTDRRKFNLAISGIGVGMAIMLIYLRY</sequence>
<dbReference type="RefSeq" id="WP_171594244.1">
    <property type="nucleotide sequence ID" value="NZ_RZNH01000004.1"/>
</dbReference>
<evidence type="ECO:0000313" key="3">
    <source>
        <dbReference type="Proteomes" id="UP000732105"/>
    </source>
</evidence>
<dbReference type="EMBL" id="RZNH01000004">
    <property type="protein sequence ID" value="NOU58966.1"/>
    <property type="molecule type" value="Genomic_DNA"/>
</dbReference>
<name>A0ABX1WSJ5_9BACT</name>
<feature type="transmembrane region" description="Helical" evidence="1">
    <location>
        <begin position="41"/>
        <end position="60"/>
    </location>
</feature>
<accession>A0ABX1WSJ5</accession>
<keyword evidence="1" id="KW-0472">Membrane</keyword>
<evidence type="ECO:0000256" key="1">
    <source>
        <dbReference type="SAM" id="Phobius"/>
    </source>
</evidence>
<protein>
    <recommendedName>
        <fullName evidence="4">HupE / UreJ protein</fullName>
    </recommendedName>
</protein>
<comment type="caution">
    <text evidence="2">The sequence shown here is derived from an EMBL/GenBank/DDBJ whole genome shotgun (WGS) entry which is preliminary data.</text>
</comment>
<evidence type="ECO:0000313" key="2">
    <source>
        <dbReference type="EMBL" id="NOU58966.1"/>
    </source>
</evidence>
<organism evidence="2 3">
    <name type="scientific">Marinifilum caeruleilacunae</name>
    <dbReference type="NCBI Taxonomy" id="2499076"/>
    <lineage>
        <taxon>Bacteria</taxon>
        <taxon>Pseudomonadati</taxon>
        <taxon>Bacteroidota</taxon>
        <taxon>Bacteroidia</taxon>
        <taxon>Marinilabiliales</taxon>
        <taxon>Marinifilaceae</taxon>
    </lineage>
</organism>
<proteinExistence type="predicted"/>
<reference evidence="2 3" key="1">
    <citation type="submission" date="2018-12" db="EMBL/GenBank/DDBJ databases">
        <title>Marinifilum JC070 sp. nov., a marine bacterium isolated from Yongle Blue Hole in the South China Sea.</title>
        <authorList>
            <person name="Fu T."/>
        </authorList>
    </citation>
    <scope>NUCLEOTIDE SEQUENCE [LARGE SCALE GENOMIC DNA]</scope>
    <source>
        <strain evidence="2 3">JC070</strain>
    </source>
</reference>
<feature type="transmembrane region" description="Helical" evidence="1">
    <location>
        <begin position="12"/>
        <end position="34"/>
    </location>
</feature>
<evidence type="ECO:0008006" key="4">
    <source>
        <dbReference type="Google" id="ProtNLM"/>
    </source>
</evidence>
<gene>
    <name evidence="2" type="ORF">ELS83_03980</name>
</gene>
<feature type="transmembrane region" description="Helical" evidence="1">
    <location>
        <begin position="97"/>
        <end position="119"/>
    </location>
</feature>
<feature type="transmembrane region" description="Helical" evidence="1">
    <location>
        <begin position="66"/>
        <end position="85"/>
    </location>
</feature>
<feature type="transmembrane region" description="Helical" evidence="1">
    <location>
        <begin position="139"/>
        <end position="160"/>
    </location>
</feature>
<feature type="transmembrane region" description="Helical" evidence="1">
    <location>
        <begin position="167"/>
        <end position="185"/>
    </location>
</feature>